<name>A0A3N0AFU7_9ACTN</name>
<dbReference type="AlphaFoldDB" id="A0A3N0AFU7"/>
<dbReference type="Gene3D" id="3.40.960.10">
    <property type="entry name" value="VSR Endonuclease"/>
    <property type="match status" value="1"/>
</dbReference>
<reference evidence="2" key="1">
    <citation type="submission" date="2018-05" db="EMBL/GenBank/DDBJ databases">
        <title>Genome Sequencing of selected type strains of the family Eggerthellaceae.</title>
        <authorList>
            <person name="Danylec N."/>
            <person name="Stoll D.A."/>
            <person name="Doetsch A."/>
            <person name="Huch M."/>
        </authorList>
    </citation>
    <scope>NUCLEOTIDE SEQUENCE [LARGE SCALE GENOMIC DNA]</scope>
    <source>
        <strain evidence="2">DSM 17537</strain>
    </source>
</reference>
<organism evidence="1 2">
    <name type="scientific">Slackia faecicanis</name>
    <dbReference type="NCBI Taxonomy" id="255723"/>
    <lineage>
        <taxon>Bacteria</taxon>
        <taxon>Bacillati</taxon>
        <taxon>Actinomycetota</taxon>
        <taxon>Coriobacteriia</taxon>
        <taxon>Eggerthellales</taxon>
        <taxon>Eggerthellaceae</taxon>
        <taxon>Slackia</taxon>
    </lineage>
</organism>
<accession>A0A3N0AFU7</accession>
<gene>
    <name evidence="1" type="ORF">DMP07_03600</name>
</gene>
<sequence length="245" mass="27579">MYALSKRGFVASPELTFVQCAASESLFDLMRIGAEFTGSYGIVVDRSQYEDASCGFVKRERLSSVAKMQAFLARVPGDRGLRKARRALRYIPENCASPMEAALALLLHLPRSLGGYGLPKPHMNYRIDMRRGDWRASGKPYYVCDLYWPDAGLCVEYDSTMFHTQRERIASDSKRRNALAFRGVSVVSVTAKQMFDRGELDKVAFLLAKMLGVRLSLSAPEFRSRQQALRTALLFEGDAGVRNRR</sequence>
<proteinExistence type="predicted"/>
<comment type="caution">
    <text evidence="1">The sequence shown here is derived from an EMBL/GenBank/DDBJ whole genome shotgun (WGS) entry which is preliminary data.</text>
</comment>
<dbReference type="EMBL" id="QICB01000002">
    <property type="protein sequence ID" value="RNL20678.1"/>
    <property type="molecule type" value="Genomic_DNA"/>
</dbReference>
<keyword evidence="2" id="KW-1185">Reference proteome</keyword>
<evidence type="ECO:0008006" key="3">
    <source>
        <dbReference type="Google" id="ProtNLM"/>
    </source>
</evidence>
<protein>
    <recommendedName>
        <fullName evidence="3">DUF559 domain-containing protein</fullName>
    </recommendedName>
</protein>
<evidence type="ECO:0000313" key="2">
    <source>
        <dbReference type="Proteomes" id="UP000267368"/>
    </source>
</evidence>
<evidence type="ECO:0000313" key="1">
    <source>
        <dbReference type="EMBL" id="RNL20678.1"/>
    </source>
</evidence>
<dbReference type="Proteomes" id="UP000267368">
    <property type="component" value="Unassembled WGS sequence"/>
</dbReference>